<protein>
    <submittedName>
        <fullName evidence="1">Uncharacterized protein</fullName>
    </submittedName>
</protein>
<sequence>MSRMESFPCACAFAKSVNDRSPFNFPRIGMADTVLYRGYWINRHTTTGRTAVIMRIGEGPLHPEARQCCFEWFDQKARPTNSPEREE</sequence>
<gene>
    <name evidence="1" type="ORF">GCM10011360_18010</name>
</gene>
<evidence type="ECO:0000313" key="1">
    <source>
        <dbReference type="EMBL" id="GGE30398.1"/>
    </source>
</evidence>
<dbReference type="AlphaFoldDB" id="A0A917A661"/>
<organism evidence="1 2">
    <name type="scientific">Primorskyibacter flagellatus</name>
    <dbReference type="NCBI Taxonomy" id="1387277"/>
    <lineage>
        <taxon>Bacteria</taxon>
        <taxon>Pseudomonadati</taxon>
        <taxon>Pseudomonadota</taxon>
        <taxon>Alphaproteobacteria</taxon>
        <taxon>Rhodobacterales</taxon>
        <taxon>Roseobacteraceae</taxon>
        <taxon>Primorskyibacter</taxon>
    </lineage>
</organism>
<keyword evidence="2" id="KW-1185">Reference proteome</keyword>
<accession>A0A917A661</accession>
<evidence type="ECO:0000313" key="2">
    <source>
        <dbReference type="Proteomes" id="UP000612855"/>
    </source>
</evidence>
<dbReference type="Proteomes" id="UP000612855">
    <property type="component" value="Unassembled WGS sequence"/>
</dbReference>
<dbReference type="EMBL" id="BMFJ01000001">
    <property type="protein sequence ID" value="GGE30398.1"/>
    <property type="molecule type" value="Genomic_DNA"/>
</dbReference>
<reference evidence="2" key="1">
    <citation type="journal article" date="2019" name="Int. J. Syst. Evol. Microbiol.">
        <title>The Global Catalogue of Microorganisms (GCM) 10K type strain sequencing project: providing services to taxonomists for standard genome sequencing and annotation.</title>
        <authorList>
            <consortium name="The Broad Institute Genomics Platform"/>
            <consortium name="The Broad Institute Genome Sequencing Center for Infectious Disease"/>
            <person name="Wu L."/>
            <person name="Ma J."/>
        </authorList>
    </citation>
    <scope>NUCLEOTIDE SEQUENCE [LARGE SCALE GENOMIC DNA]</scope>
    <source>
        <strain evidence="2">CGMCC 1.12664</strain>
    </source>
</reference>
<comment type="caution">
    <text evidence="1">The sequence shown here is derived from an EMBL/GenBank/DDBJ whole genome shotgun (WGS) entry which is preliminary data.</text>
</comment>
<proteinExistence type="predicted"/>
<name>A0A917A661_9RHOB</name>